<accession>A0A099NXZ2</accession>
<evidence type="ECO:0000313" key="3">
    <source>
        <dbReference type="Proteomes" id="UP000029867"/>
    </source>
</evidence>
<sequence>MIADYSFTTLLGNIPPSLPEVSLSPTNVHSTPQCDIHENITLKSTFSCNSQMSSLSNSECTSSLKSQESLKHKVSPALRAVLHSKNSSSYRLRKASSKLTLHSSGTTIMSFSESVSDQLPYLDAHCTILSSSSLVETAIEIDDYNHPLSSQAKLPDVGSSTNESCGALWNGAQERQNSSNVDKNSKIHSNSNNRSRSRNQNKKRNTNKKRTNHTSDLTKQLTHTTTTSIFETIKDKLKNSHLITTARSFYRCNESILKHTTPLIDLHHRELVLYESTPLTTYSTILHPLHEERNTHLDTSWCHLPPTRQREHRINPLFLRFYAIISSLKIKYHLILLNESTIDYYQQEFNSSNSPTLDEFFQVYFSEDSDLLNGNADFSHLKSLLKFSILSRDKMSSNVVLTPRGDPFQSVHTYNNSRKLYIKTGEIAIPHGTLVREGGTKVMPWVNLSDYKSSNRRSLNPCGTLPNNIQYTVKNWGSKRWSLYMDTN</sequence>
<name>A0A099NXZ2_PICKU</name>
<dbReference type="Proteomes" id="UP000029867">
    <property type="component" value="Unassembled WGS sequence"/>
</dbReference>
<dbReference type="AlphaFoldDB" id="A0A099NXZ2"/>
<feature type="compositionally biased region" description="Polar residues" evidence="1">
    <location>
        <begin position="173"/>
        <end position="182"/>
    </location>
</feature>
<protein>
    <submittedName>
        <fullName evidence="2">Uncharacterized protein</fullName>
    </submittedName>
</protein>
<reference evidence="3" key="1">
    <citation type="journal article" date="2014" name="Microb. Cell Fact.">
        <title>Exploiting Issatchenkia orientalis SD108 for succinic acid production.</title>
        <authorList>
            <person name="Xiao H."/>
            <person name="Shao Z."/>
            <person name="Jiang Y."/>
            <person name="Dole S."/>
            <person name="Zhao H."/>
        </authorList>
    </citation>
    <scope>NUCLEOTIDE SEQUENCE [LARGE SCALE GENOMIC DNA]</scope>
    <source>
        <strain evidence="3">SD108</strain>
    </source>
</reference>
<feature type="compositionally biased region" description="Basic residues" evidence="1">
    <location>
        <begin position="195"/>
        <end position="212"/>
    </location>
</feature>
<dbReference type="EMBL" id="JQFK01000036">
    <property type="protein sequence ID" value="KGK37440.1"/>
    <property type="molecule type" value="Genomic_DNA"/>
</dbReference>
<organism evidence="2 3">
    <name type="scientific">Pichia kudriavzevii</name>
    <name type="common">Yeast</name>
    <name type="synonym">Issatchenkia orientalis</name>
    <dbReference type="NCBI Taxonomy" id="4909"/>
    <lineage>
        <taxon>Eukaryota</taxon>
        <taxon>Fungi</taxon>
        <taxon>Dikarya</taxon>
        <taxon>Ascomycota</taxon>
        <taxon>Saccharomycotina</taxon>
        <taxon>Pichiomycetes</taxon>
        <taxon>Pichiales</taxon>
        <taxon>Pichiaceae</taxon>
        <taxon>Pichia</taxon>
    </lineage>
</organism>
<dbReference type="HOGENOM" id="CLU_043833_0_0_1"/>
<evidence type="ECO:0000256" key="1">
    <source>
        <dbReference type="SAM" id="MobiDB-lite"/>
    </source>
</evidence>
<dbReference type="VEuPathDB" id="FungiDB:C5L36_0C08310"/>
<feature type="region of interest" description="Disordered" evidence="1">
    <location>
        <begin position="172"/>
        <end position="220"/>
    </location>
</feature>
<comment type="caution">
    <text evidence="2">The sequence shown here is derived from an EMBL/GenBank/DDBJ whole genome shotgun (WGS) entry which is preliminary data.</text>
</comment>
<gene>
    <name evidence="2" type="ORF">JL09_g3384</name>
</gene>
<evidence type="ECO:0000313" key="2">
    <source>
        <dbReference type="EMBL" id="KGK37440.1"/>
    </source>
</evidence>
<proteinExistence type="predicted"/>